<proteinExistence type="predicted"/>
<reference evidence="7" key="1">
    <citation type="journal article" date="2017" name="Nat. Ecol. Evol.">
        <title>Genome expansion and lineage-specific genetic innovations in the forest pathogenic fungi Armillaria.</title>
        <authorList>
            <person name="Sipos G."/>
            <person name="Prasanna A.N."/>
            <person name="Walter M.C."/>
            <person name="O'Connor E."/>
            <person name="Balint B."/>
            <person name="Krizsan K."/>
            <person name="Kiss B."/>
            <person name="Hess J."/>
            <person name="Varga T."/>
            <person name="Slot J."/>
            <person name="Riley R."/>
            <person name="Boka B."/>
            <person name="Rigling D."/>
            <person name="Barry K."/>
            <person name="Lee J."/>
            <person name="Mihaltcheva S."/>
            <person name="LaButti K."/>
            <person name="Lipzen A."/>
            <person name="Waldron R."/>
            <person name="Moloney N.M."/>
            <person name="Sperisen C."/>
            <person name="Kredics L."/>
            <person name="Vagvoelgyi C."/>
            <person name="Patrignani A."/>
            <person name="Fitzpatrick D."/>
            <person name="Nagy I."/>
            <person name="Doyle S."/>
            <person name="Anderson J.B."/>
            <person name="Grigoriev I.V."/>
            <person name="Gueldener U."/>
            <person name="Muensterkoetter M."/>
            <person name="Nagy L.G."/>
        </authorList>
    </citation>
    <scope>NUCLEOTIDE SEQUENCE [LARGE SCALE GENOMIC DNA]</scope>
    <source>
        <strain evidence="7">Ar21-2</strain>
    </source>
</reference>
<evidence type="ECO:0000256" key="2">
    <source>
        <dbReference type="ARBA" id="ARBA00022771"/>
    </source>
</evidence>
<protein>
    <recommendedName>
        <fullName evidence="5">MYND-type domain-containing protein</fullName>
    </recommendedName>
</protein>
<feature type="domain" description="MYND-type" evidence="5">
    <location>
        <begin position="392"/>
        <end position="432"/>
    </location>
</feature>
<keyword evidence="7" id="KW-1185">Reference proteome</keyword>
<dbReference type="AlphaFoldDB" id="A0A2H3DQ49"/>
<keyword evidence="1" id="KW-0479">Metal-binding</keyword>
<evidence type="ECO:0000313" key="6">
    <source>
        <dbReference type="EMBL" id="PBK97341.1"/>
    </source>
</evidence>
<sequence>MSEYKQSFISLKVKVLRNRFLLPRILEFLQPRFEKFPTDLILFDTEAQDLYKTFFGGLCDLLQSSKNEILRPNGNSDLFQRLWRTIMEWSTRLAAILAQYDSEYLDGSTVWVVVEQLYEFIYSLLLTGEFYTHEILSGPYISITSHLYLKVIQSYRPLARLEILLENPLLHFLQIDAPPASYVRPFTDTAHSPMMTCFQRIITRIQDPTISPDARMHAHNFIYIVSLSSDKYNRIFLANRVLYWFCLSIARFLPLVTGANPSRSMAAWLVPNMDYLAQSLAQSGPEYVAEVLDAGILNTLLNLHPTPMPPTSNALVHIINWLHMGLVYRGVLRRARKALDKIERDGTESVLRSGETKEAWMAMKATAKRMHTFKCYYHSQTLDNDRELECTNAQCPNPNVRRHPKRCTACWIRLFCSRECQKAGWKAHRQECHAFAQGRKDGIPGPMGMHDFFYIRRCALEELKANARYVRDLKREYLRNHPKYPIRRLVVFFNFAILPWTISINSVKDLGDEVANFAPLDADEGRAQIFRIIAPWKGGPAAMVLNVNYTPEYPSDEHLVIRGL</sequence>
<dbReference type="Gene3D" id="6.10.140.2220">
    <property type="match status" value="1"/>
</dbReference>
<dbReference type="Pfam" id="PF01753">
    <property type="entry name" value="zf-MYND"/>
    <property type="match status" value="1"/>
</dbReference>
<evidence type="ECO:0000259" key="5">
    <source>
        <dbReference type="PROSITE" id="PS50865"/>
    </source>
</evidence>
<dbReference type="SUPFAM" id="SSF144232">
    <property type="entry name" value="HIT/MYND zinc finger-like"/>
    <property type="match status" value="1"/>
</dbReference>
<dbReference type="EMBL" id="KZ293649">
    <property type="protein sequence ID" value="PBK97341.1"/>
    <property type="molecule type" value="Genomic_DNA"/>
</dbReference>
<evidence type="ECO:0000256" key="3">
    <source>
        <dbReference type="ARBA" id="ARBA00022833"/>
    </source>
</evidence>
<dbReference type="PROSITE" id="PS50865">
    <property type="entry name" value="ZF_MYND_2"/>
    <property type="match status" value="1"/>
</dbReference>
<dbReference type="Proteomes" id="UP000217790">
    <property type="component" value="Unassembled WGS sequence"/>
</dbReference>
<evidence type="ECO:0000313" key="7">
    <source>
        <dbReference type="Proteomes" id="UP000217790"/>
    </source>
</evidence>
<dbReference type="OrthoDB" id="265717at2759"/>
<gene>
    <name evidence="6" type="ORF">ARMGADRAFT_1009376</name>
</gene>
<evidence type="ECO:0000256" key="4">
    <source>
        <dbReference type="PROSITE-ProRule" id="PRU00134"/>
    </source>
</evidence>
<keyword evidence="2 4" id="KW-0863">Zinc-finger</keyword>
<keyword evidence="3" id="KW-0862">Zinc</keyword>
<evidence type="ECO:0000256" key="1">
    <source>
        <dbReference type="ARBA" id="ARBA00022723"/>
    </source>
</evidence>
<organism evidence="6 7">
    <name type="scientific">Armillaria gallica</name>
    <name type="common">Bulbous honey fungus</name>
    <name type="synonym">Armillaria bulbosa</name>
    <dbReference type="NCBI Taxonomy" id="47427"/>
    <lineage>
        <taxon>Eukaryota</taxon>
        <taxon>Fungi</taxon>
        <taxon>Dikarya</taxon>
        <taxon>Basidiomycota</taxon>
        <taxon>Agaricomycotina</taxon>
        <taxon>Agaricomycetes</taxon>
        <taxon>Agaricomycetidae</taxon>
        <taxon>Agaricales</taxon>
        <taxon>Marasmiineae</taxon>
        <taxon>Physalacriaceae</taxon>
        <taxon>Armillaria</taxon>
    </lineage>
</organism>
<dbReference type="GO" id="GO:0008270">
    <property type="term" value="F:zinc ion binding"/>
    <property type="evidence" value="ECO:0007669"/>
    <property type="project" value="UniProtKB-KW"/>
</dbReference>
<name>A0A2H3DQ49_ARMGA</name>
<dbReference type="STRING" id="47427.A0A2H3DQ49"/>
<dbReference type="InParanoid" id="A0A2H3DQ49"/>
<accession>A0A2H3DQ49</accession>
<dbReference type="InterPro" id="IPR002893">
    <property type="entry name" value="Znf_MYND"/>
</dbReference>